<comment type="similarity">
    <text evidence="1">Belongs to the leucine-binding protein family.</text>
</comment>
<dbReference type="PANTHER" id="PTHR47235:SF1">
    <property type="entry name" value="BLR6548 PROTEIN"/>
    <property type="match status" value="1"/>
</dbReference>
<evidence type="ECO:0000256" key="1">
    <source>
        <dbReference type="ARBA" id="ARBA00010062"/>
    </source>
</evidence>
<proteinExistence type="inferred from homology"/>
<evidence type="ECO:0000256" key="2">
    <source>
        <dbReference type="ARBA" id="ARBA00022729"/>
    </source>
</evidence>
<dbReference type="PANTHER" id="PTHR47235">
    <property type="entry name" value="BLR6548 PROTEIN"/>
    <property type="match status" value="1"/>
</dbReference>
<sequence length="427" mass="45888">MGFGRCEWGRALAALVLVAGSAGCAGGRAEERSVPGVTSRPCPHPVNEGNGCIYLGTISDLSAGPFRALGVPVTRAQRAFWDRVNRRGGIGGHDVDVVTYVRDSRYDPRRHVRAYDEIKGRVLALAQTLGSPTTDAILDALRADEVVAVPASFPSRWEFEDVILESGASYCFEGMNAVDYAAREFRARTVMAVYFPGDYGDDAVGGVRRAAAARGLSFSEVRTGRAARSIDAAVAAIVRRKPDLVFLSVGPAETGAVAAKAVARGFRGRFMGDSPTWNKGLLASKARRAIQGRYLTVAPLKRFATDSPGHAAMRRALGRVEPDEGYTAGWALSYPLKAVLERAAAQGRLTRAGLYDAVRRTEMVDYEGMLPVRAGRFSGGPDAQAFRESVIERPDAAQYSGLKVLTDFFAGGTARAHRLDTPCDRRA</sequence>
<dbReference type="SUPFAM" id="SSF53822">
    <property type="entry name" value="Periplasmic binding protein-like I"/>
    <property type="match status" value="1"/>
</dbReference>
<evidence type="ECO:0000313" key="4">
    <source>
        <dbReference type="EMBL" id="MFC6887257.1"/>
    </source>
</evidence>
<organism evidence="4 5">
    <name type="scientific">Actinomadura yumaensis</name>
    <dbReference type="NCBI Taxonomy" id="111807"/>
    <lineage>
        <taxon>Bacteria</taxon>
        <taxon>Bacillati</taxon>
        <taxon>Actinomycetota</taxon>
        <taxon>Actinomycetes</taxon>
        <taxon>Streptosporangiales</taxon>
        <taxon>Thermomonosporaceae</taxon>
        <taxon>Actinomadura</taxon>
    </lineage>
</organism>
<evidence type="ECO:0000259" key="3">
    <source>
        <dbReference type="Pfam" id="PF13458"/>
    </source>
</evidence>
<dbReference type="InterPro" id="IPR028082">
    <property type="entry name" value="Peripla_BP_I"/>
</dbReference>
<protein>
    <submittedName>
        <fullName evidence="4">ABC transporter substrate-binding protein</fullName>
    </submittedName>
</protein>
<feature type="domain" description="Leucine-binding protein" evidence="3">
    <location>
        <begin position="53"/>
        <end position="372"/>
    </location>
</feature>
<evidence type="ECO:0000313" key="5">
    <source>
        <dbReference type="Proteomes" id="UP001596380"/>
    </source>
</evidence>
<dbReference type="Gene3D" id="3.40.50.2300">
    <property type="match status" value="2"/>
</dbReference>
<keyword evidence="2" id="KW-0732">Signal</keyword>
<comment type="caution">
    <text evidence="4">The sequence shown here is derived from an EMBL/GenBank/DDBJ whole genome shotgun (WGS) entry which is preliminary data.</text>
</comment>
<dbReference type="InterPro" id="IPR028081">
    <property type="entry name" value="Leu-bd"/>
</dbReference>
<name>A0ABW2CZH9_9ACTN</name>
<keyword evidence="5" id="KW-1185">Reference proteome</keyword>
<reference evidence="5" key="1">
    <citation type="journal article" date="2019" name="Int. J. Syst. Evol. Microbiol.">
        <title>The Global Catalogue of Microorganisms (GCM) 10K type strain sequencing project: providing services to taxonomists for standard genome sequencing and annotation.</title>
        <authorList>
            <consortium name="The Broad Institute Genomics Platform"/>
            <consortium name="The Broad Institute Genome Sequencing Center for Infectious Disease"/>
            <person name="Wu L."/>
            <person name="Ma J."/>
        </authorList>
    </citation>
    <scope>NUCLEOTIDE SEQUENCE [LARGE SCALE GENOMIC DNA]</scope>
    <source>
        <strain evidence="5">JCM 3369</strain>
    </source>
</reference>
<gene>
    <name evidence="4" type="ORF">ACFQKB_46365</name>
</gene>
<dbReference type="Pfam" id="PF13458">
    <property type="entry name" value="Peripla_BP_6"/>
    <property type="match status" value="1"/>
</dbReference>
<accession>A0ABW2CZH9</accession>
<dbReference type="EMBL" id="JBHSXS010000077">
    <property type="protein sequence ID" value="MFC6887257.1"/>
    <property type="molecule type" value="Genomic_DNA"/>
</dbReference>
<dbReference type="PROSITE" id="PS51257">
    <property type="entry name" value="PROKAR_LIPOPROTEIN"/>
    <property type="match status" value="1"/>
</dbReference>
<dbReference type="Proteomes" id="UP001596380">
    <property type="component" value="Unassembled WGS sequence"/>
</dbReference>
<dbReference type="RefSeq" id="WP_378064206.1">
    <property type="nucleotide sequence ID" value="NZ_JBHSXS010000077.1"/>
</dbReference>